<dbReference type="Gene3D" id="3.10.590.10">
    <property type="entry name" value="ph1033 like domains"/>
    <property type="match status" value="1"/>
</dbReference>
<dbReference type="Gene3D" id="3.40.1350.10">
    <property type="match status" value="1"/>
</dbReference>
<reference evidence="1" key="1">
    <citation type="journal article" date="2020" name="mSystems">
        <title>Genome- and Community-Level Interaction Insights into Carbon Utilization and Element Cycling Functions of Hydrothermarchaeota in Hydrothermal Sediment.</title>
        <authorList>
            <person name="Zhou Z."/>
            <person name="Liu Y."/>
            <person name="Xu W."/>
            <person name="Pan J."/>
            <person name="Luo Z.H."/>
            <person name="Li M."/>
        </authorList>
    </citation>
    <scope>NUCLEOTIDE SEQUENCE [LARGE SCALE GENOMIC DNA]</scope>
    <source>
        <strain evidence="1">HyVt-233</strain>
    </source>
</reference>
<organism evidence="1">
    <name type="scientific">Desulfofervidus auxilii</name>
    <dbReference type="NCBI Taxonomy" id="1621989"/>
    <lineage>
        <taxon>Bacteria</taxon>
        <taxon>Pseudomonadati</taxon>
        <taxon>Thermodesulfobacteriota</taxon>
        <taxon>Candidatus Desulfofervidia</taxon>
        <taxon>Candidatus Desulfofervidales</taxon>
        <taxon>Candidatus Desulfofervidaceae</taxon>
        <taxon>Candidatus Desulfofervidus</taxon>
    </lineage>
</organism>
<dbReference type="InterPro" id="IPR011856">
    <property type="entry name" value="tRNA_endonuc-like_dom_sf"/>
</dbReference>
<dbReference type="Proteomes" id="UP000886289">
    <property type="component" value="Unassembled WGS sequence"/>
</dbReference>
<comment type="caution">
    <text evidence="1">The sequence shown here is derived from an EMBL/GenBank/DDBJ whole genome shotgun (WGS) entry which is preliminary data.</text>
</comment>
<evidence type="ECO:0008006" key="2">
    <source>
        <dbReference type="Google" id="ProtNLM"/>
    </source>
</evidence>
<dbReference type="EMBL" id="DRBS01000417">
    <property type="protein sequence ID" value="HDD45410.1"/>
    <property type="molecule type" value="Genomic_DNA"/>
</dbReference>
<accession>A0A7C0Y8W7</accession>
<dbReference type="GO" id="GO:0003676">
    <property type="term" value="F:nucleic acid binding"/>
    <property type="evidence" value="ECO:0007669"/>
    <property type="project" value="InterPro"/>
</dbReference>
<evidence type="ECO:0000313" key="1">
    <source>
        <dbReference type="EMBL" id="HDD45410.1"/>
    </source>
</evidence>
<dbReference type="AlphaFoldDB" id="A0A7C0Y8W7"/>
<name>A0A7C0Y8W7_DESA2</name>
<proteinExistence type="predicted"/>
<gene>
    <name evidence="1" type="ORF">ENG63_11230</name>
</gene>
<protein>
    <recommendedName>
        <fullName evidence="2">DUF91 domain-containing protein</fullName>
    </recommendedName>
</protein>
<sequence>MLRGHVFIVNENTLPIHLEYMFVGTSAGGRDNNISLLADMLRIKENDFVFFYIEGRETKKGRFFGIFKAVDNIVYHLTGNNATHPNLPVKLIYRKKIKPYKVYPKGVLEWIALDKLPTYAKELLWTLIYRKMKGQRGNTMLFPWEVERLISLIEDENQGQCLTGNYFTFDTISYEIKKCDHTLTHNIGNPTNVAINDLKNSETHFQAFILQNLSLNKNNFLPQVFGKNLVWIGNEVFAGSGMQKIDIFTIEKIDETTYLYRLVELKHPKSSMNVNFAPMQLEYYINWAREDIGGHILGGKKFNIKPILIVLTRSFNTIPSNIIADIKKLQSISYAPEIYEIDFSLNINRLL</sequence>